<dbReference type="PANTHER" id="PTHR43690">
    <property type="entry name" value="NARDILYSIN"/>
    <property type="match status" value="1"/>
</dbReference>
<evidence type="ECO:0000259" key="9">
    <source>
        <dbReference type="Pfam" id="PF05193"/>
    </source>
</evidence>
<dbReference type="PANTHER" id="PTHR43690:SF18">
    <property type="entry name" value="INSULIN-DEGRADING ENZYME-RELATED"/>
    <property type="match status" value="1"/>
</dbReference>
<evidence type="ECO:0000259" key="8">
    <source>
        <dbReference type="Pfam" id="PF00675"/>
    </source>
</evidence>
<evidence type="ECO:0000256" key="5">
    <source>
        <dbReference type="ARBA" id="ARBA00022833"/>
    </source>
</evidence>
<evidence type="ECO:0000256" key="2">
    <source>
        <dbReference type="ARBA" id="ARBA00022670"/>
    </source>
</evidence>
<dbReference type="InterPro" id="IPR011249">
    <property type="entry name" value="Metalloenz_LuxS/M16"/>
</dbReference>
<dbReference type="PROSITE" id="PS00143">
    <property type="entry name" value="INSULINASE"/>
    <property type="match status" value="1"/>
</dbReference>
<dbReference type="HOGENOM" id="CLU_004639_1_1_1"/>
<dbReference type="Pfam" id="PF00675">
    <property type="entry name" value="Peptidase_M16"/>
    <property type="match status" value="1"/>
</dbReference>
<feature type="domain" description="Peptidase M16 C-terminal" evidence="9">
    <location>
        <begin position="217"/>
        <end position="405"/>
    </location>
</feature>
<keyword evidence="2" id="KW-0645">Protease</keyword>
<dbReference type="InterPro" id="IPR011765">
    <property type="entry name" value="Pept_M16_N"/>
</dbReference>
<sequence length="1076" mass="123852">MEGDQLSTKARTSGASSSALSSSIKLCNGIEVSVLDDRQYKLVVLSNHLHVLLISDPKTEKASAAMDVHVGHQSDPEDIAGLAHFCEHMLFLGTAKYPDENSYKEFLSAHNGCSNASTSQTHTNFYFDVASDFFYQALDRFASFFTAPLFTPSAVMREMQAVHSEHCKNLQNDQRRLYQLQKHLSHPQHAFHKFGSGNIETLLENPKLAFGSDFDVREPLIEFYRKYYSASMMKLVLYSYHSLIQLQTWAEMFSEIANTGVKPSMKFALASNGSLNSDIVPFDSTRFPREILVEPVREIRILDISWPLTSLYHKIRRRPSSILSHLLGHEGLNSILSLLKAKQWANGLSAGLSRDEEDWALFTVKIDATELGLQYYEQIVSLIYEYLAMVRASAPLPGWIFQEAQDLAVQHFRFKPKERPISYTSFLSNTMQRFPTNLIVSGCYFVREFDEKQEEAILAQLVPRRMRLTVVSKEFFARHAENQKIEQEPWYQTSYIERLPSDEQLAEWDRIYQNNEPFHETLEAGVRLSLPHQNVFICSDFDINVPAIVSDDAFRQSPALMCQSETYRLWYKPDQVFQKPNVQLFFQLYLPTLSSTPRHAALSGLLTRYIKDSLNEYAYNAELAGMHYSISSSIQAIEVRVSGFSQKAHLLLDKIMGQIAAMTQPAATFKYDIAMFERVKDCCSRSFRNFWSEEPYQHAVYAAHLLTEPMRWSLKSKLEALETITINDLEQHARSLLYRAPIFVEGYVFGNISPSKALMFLQELVIGNLRGDRLGTSELYPFSKASRPRMSAPPVIHFRPKDDFVWQQKDFNTGNVNSALCNLYQLPVIHDRELALWQSAKIQVLCHLLHEPCFNQLRTQEQLGYLVFSGRMRNENVEYFRVLIQSDKASPDYLDQRCESFLLQFRETVLEQQLTQRQVWQKHIAAVIHSLSERPKQEKEQAERDWQEISTQFYSFDRRQQLAGIVGNLNRHDLLRFFDQFIHPSGSERRKLSVRIYGKNHVVTGWNANLQPTILGTQVGTAVAICNAFYSRVNTNVIRIDDYMSFREEMPLSREVLPKGTSRLVPQATSTRIYGK</sequence>
<organism evidence="12">
    <name type="scientific">Albugo laibachii Nc14</name>
    <dbReference type="NCBI Taxonomy" id="890382"/>
    <lineage>
        <taxon>Eukaryota</taxon>
        <taxon>Sar</taxon>
        <taxon>Stramenopiles</taxon>
        <taxon>Oomycota</taxon>
        <taxon>Peronosporomycetes</taxon>
        <taxon>Albuginales</taxon>
        <taxon>Albuginaceae</taxon>
        <taxon>Albugo</taxon>
    </lineage>
</organism>
<reference evidence="12" key="1">
    <citation type="journal article" date="2011" name="PLoS Biol.">
        <title>Gene gain and loss during evolution of obligate parasitism in the white rust pathogen of Arabidopsis thaliana.</title>
        <authorList>
            <person name="Kemen E."/>
            <person name="Gardiner A."/>
            <person name="Schultz-Larsen T."/>
            <person name="Kemen A.C."/>
            <person name="Balmuth A.L."/>
            <person name="Robert-Seilaniantz A."/>
            <person name="Bailey K."/>
            <person name="Holub E."/>
            <person name="Studholme D.J."/>
            <person name="Maclean D."/>
            <person name="Jones J.D."/>
        </authorList>
    </citation>
    <scope>NUCLEOTIDE SEQUENCE</scope>
</reference>
<evidence type="ECO:0000256" key="6">
    <source>
        <dbReference type="ARBA" id="ARBA00023049"/>
    </source>
</evidence>
<dbReference type="GO" id="GO:0004222">
    <property type="term" value="F:metalloendopeptidase activity"/>
    <property type="evidence" value="ECO:0007669"/>
    <property type="project" value="InterPro"/>
</dbReference>
<dbReference type="InterPro" id="IPR007863">
    <property type="entry name" value="Peptidase_M16_C"/>
</dbReference>
<evidence type="ECO:0000256" key="4">
    <source>
        <dbReference type="ARBA" id="ARBA00022801"/>
    </source>
</evidence>
<dbReference type="FunFam" id="3.30.830.10:FF:000005">
    <property type="entry name" value="nardilysin isoform X1"/>
    <property type="match status" value="1"/>
</dbReference>
<dbReference type="InterPro" id="IPR050626">
    <property type="entry name" value="Peptidase_M16"/>
</dbReference>
<dbReference type="GO" id="GO:0046872">
    <property type="term" value="F:metal ion binding"/>
    <property type="evidence" value="ECO:0007669"/>
    <property type="project" value="UniProtKB-KW"/>
</dbReference>
<reference evidence="12" key="2">
    <citation type="submission" date="2011-02" db="EMBL/GenBank/DDBJ databases">
        <authorList>
            <person name="MacLean D."/>
        </authorList>
    </citation>
    <scope>NUCLEOTIDE SEQUENCE</scope>
</reference>
<gene>
    <name evidence="12" type="primary">AlNc14C78G5151</name>
    <name evidence="12" type="ORF">ALNC14_058770</name>
</gene>
<dbReference type="GO" id="GO:0005739">
    <property type="term" value="C:mitochondrion"/>
    <property type="evidence" value="ECO:0007669"/>
    <property type="project" value="TreeGrafter"/>
</dbReference>
<dbReference type="GO" id="GO:0005829">
    <property type="term" value="C:cytosol"/>
    <property type="evidence" value="ECO:0007669"/>
    <property type="project" value="TreeGrafter"/>
</dbReference>
<dbReference type="Pfam" id="PF22456">
    <property type="entry name" value="PqqF-like_C_4"/>
    <property type="match status" value="1"/>
</dbReference>
<keyword evidence="6" id="KW-0482">Metalloprotease</keyword>
<dbReference type="Pfam" id="PF16187">
    <property type="entry name" value="Peptidase_M16_M"/>
    <property type="match status" value="1"/>
</dbReference>
<feature type="domain" description="Peptidase M16 middle/third" evidence="10">
    <location>
        <begin position="412"/>
        <end position="720"/>
    </location>
</feature>
<keyword evidence="5" id="KW-0862">Zinc</keyword>
<evidence type="ECO:0000256" key="1">
    <source>
        <dbReference type="ARBA" id="ARBA00007261"/>
    </source>
</evidence>
<dbReference type="InterPro" id="IPR032632">
    <property type="entry name" value="Peptidase_M16_M"/>
</dbReference>
<accession>F0WEV2</accession>
<evidence type="ECO:0000256" key="7">
    <source>
        <dbReference type="RuleBase" id="RU004447"/>
    </source>
</evidence>
<dbReference type="EMBL" id="FR824123">
    <property type="protein sequence ID" value="CCA19734.1"/>
    <property type="molecule type" value="Genomic_DNA"/>
</dbReference>
<keyword evidence="3" id="KW-0479">Metal-binding</keyword>
<protein>
    <submittedName>
        <fullName evidence="12">Insulindegradinglike enzyme putative</fullName>
    </submittedName>
</protein>
<dbReference type="Gene3D" id="3.30.830.10">
    <property type="entry name" value="Metalloenzyme, LuxS/M16 peptidase-like"/>
    <property type="match status" value="4"/>
</dbReference>
<keyword evidence="4" id="KW-0378">Hydrolase</keyword>
<feature type="domain" description="Coenzyme PQQ synthesis protein F-like C-terminal lobe" evidence="11">
    <location>
        <begin position="845"/>
        <end position="946"/>
    </location>
</feature>
<dbReference type="AlphaFoldDB" id="F0WEV2"/>
<evidence type="ECO:0000313" key="12">
    <source>
        <dbReference type="EMBL" id="CCA19734.1"/>
    </source>
</evidence>
<evidence type="ECO:0000256" key="3">
    <source>
        <dbReference type="ARBA" id="ARBA00022723"/>
    </source>
</evidence>
<dbReference type="FunFam" id="3.30.830.10:FF:000004">
    <property type="entry name" value="Putative insulin-degrading enzyme"/>
    <property type="match status" value="1"/>
</dbReference>
<dbReference type="Pfam" id="PF05193">
    <property type="entry name" value="Peptidase_M16_C"/>
    <property type="match status" value="1"/>
</dbReference>
<dbReference type="SUPFAM" id="SSF63411">
    <property type="entry name" value="LuxS/MPP-like metallohydrolase"/>
    <property type="match status" value="4"/>
</dbReference>
<evidence type="ECO:0000259" key="11">
    <source>
        <dbReference type="Pfam" id="PF22456"/>
    </source>
</evidence>
<feature type="domain" description="Peptidase M16 N-terminal" evidence="8">
    <location>
        <begin position="51"/>
        <end position="187"/>
    </location>
</feature>
<dbReference type="GO" id="GO:0043171">
    <property type="term" value="P:peptide catabolic process"/>
    <property type="evidence" value="ECO:0007669"/>
    <property type="project" value="TreeGrafter"/>
</dbReference>
<dbReference type="InterPro" id="IPR001431">
    <property type="entry name" value="Pept_M16_Zn_BS"/>
</dbReference>
<name>F0WEV2_9STRA</name>
<evidence type="ECO:0000259" key="10">
    <source>
        <dbReference type="Pfam" id="PF16187"/>
    </source>
</evidence>
<proteinExistence type="inferred from homology"/>
<dbReference type="GO" id="GO:0051603">
    <property type="term" value="P:proteolysis involved in protein catabolic process"/>
    <property type="evidence" value="ECO:0007669"/>
    <property type="project" value="TreeGrafter"/>
</dbReference>
<dbReference type="InterPro" id="IPR054734">
    <property type="entry name" value="PqqF-like_C_4"/>
</dbReference>
<comment type="similarity">
    <text evidence="1 7">Belongs to the peptidase M16 family.</text>
</comment>